<organism evidence="1 2">
    <name type="scientific">Haematococcus lacustris</name>
    <name type="common">Green alga</name>
    <name type="synonym">Haematococcus pluvialis</name>
    <dbReference type="NCBI Taxonomy" id="44745"/>
    <lineage>
        <taxon>Eukaryota</taxon>
        <taxon>Viridiplantae</taxon>
        <taxon>Chlorophyta</taxon>
        <taxon>core chlorophytes</taxon>
        <taxon>Chlorophyceae</taxon>
        <taxon>CS clade</taxon>
        <taxon>Chlamydomonadales</taxon>
        <taxon>Haematococcaceae</taxon>
        <taxon>Haematococcus</taxon>
    </lineage>
</organism>
<dbReference type="AlphaFoldDB" id="A0A699YAC8"/>
<comment type="caution">
    <text evidence="1">The sequence shown here is derived from an EMBL/GenBank/DDBJ whole genome shotgun (WGS) entry which is preliminary data.</text>
</comment>
<evidence type="ECO:0000313" key="1">
    <source>
        <dbReference type="EMBL" id="GFH07013.1"/>
    </source>
</evidence>
<dbReference type="EMBL" id="BLLF01000069">
    <property type="protein sequence ID" value="GFH07013.1"/>
    <property type="molecule type" value="Genomic_DNA"/>
</dbReference>
<evidence type="ECO:0000313" key="2">
    <source>
        <dbReference type="Proteomes" id="UP000485058"/>
    </source>
</evidence>
<proteinExistence type="predicted"/>
<protein>
    <submittedName>
        <fullName evidence="1">Uncharacterized protein</fullName>
    </submittedName>
</protein>
<reference evidence="1 2" key="1">
    <citation type="submission" date="2020-02" db="EMBL/GenBank/DDBJ databases">
        <title>Draft genome sequence of Haematococcus lacustris strain NIES-144.</title>
        <authorList>
            <person name="Morimoto D."/>
            <person name="Nakagawa S."/>
            <person name="Yoshida T."/>
            <person name="Sawayama S."/>
        </authorList>
    </citation>
    <scope>NUCLEOTIDE SEQUENCE [LARGE SCALE GENOMIC DNA]</scope>
    <source>
        <strain evidence="1 2">NIES-144</strain>
    </source>
</reference>
<dbReference type="Proteomes" id="UP000485058">
    <property type="component" value="Unassembled WGS sequence"/>
</dbReference>
<name>A0A699YAC8_HAELA</name>
<accession>A0A699YAC8</accession>
<sequence>MELGGHAAAAAGSSDTLDGYMRVTYLLEVLEVLEVKTQAFPGS</sequence>
<gene>
    <name evidence="1" type="ORF">HaLaN_01752</name>
</gene>
<keyword evidence="2" id="KW-1185">Reference proteome</keyword>